<reference evidence="1" key="1">
    <citation type="submission" date="2024-12" db="EMBL/GenBank/DDBJ databases">
        <authorList>
            <person name="Wu N."/>
        </authorList>
    </citation>
    <scope>NUCLEOTIDE SEQUENCE</scope>
    <source>
        <strain evidence="1">P15</strain>
    </source>
</reference>
<evidence type="ECO:0000313" key="2">
    <source>
        <dbReference type="Proteomes" id="UP001631969"/>
    </source>
</evidence>
<organism evidence="1 2">
    <name type="scientific">Paenibacillus mesotrionivorans</name>
    <dbReference type="NCBI Taxonomy" id="3160968"/>
    <lineage>
        <taxon>Bacteria</taxon>
        <taxon>Bacillati</taxon>
        <taxon>Bacillota</taxon>
        <taxon>Bacilli</taxon>
        <taxon>Bacillales</taxon>
        <taxon>Paenibacillaceae</taxon>
        <taxon>Paenibacillus</taxon>
    </lineage>
</organism>
<evidence type="ECO:0000313" key="1">
    <source>
        <dbReference type="EMBL" id="MFM9330193.1"/>
    </source>
</evidence>
<proteinExistence type="predicted"/>
<keyword evidence="2" id="KW-1185">Reference proteome</keyword>
<dbReference type="EMBL" id="JBJURJ010000012">
    <property type="protein sequence ID" value="MFM9330193.1"/>
    <property type="molecule type" value="Genomic_DNA"/>
</dbReference>
<accession>A0ACC7NZJ4</accession>
<dbReference type="Proteomes" id="UP001631969">
    <property type="component" value="Unassembled WGS sequence"/>
</dbReference>
<protein>
    <submittedName>
        <fullName evidence="1">S-layer homology domain-containing protein</fullName>
    </submittedName>
</protein>
<sequence>MKYDPVKKTLQFVPALITLDGSGLQAVIKHPSNGIFVLVQTAEKSFADLAGHWAAKDTELLATKGIIDGIADNRFAPEGVLTRAEIASLLVRAAGLEEKALSAATMNDVRGDDWYAGYVQAAVSAGLIDGYEDGTFRAGAAVTREELAVLLTRALKLAGRPAEGTGTAAAAFTDSTSVSAWAKDAVRTAQVAGLVNGLEDGSFRPQAQATRAEAAVMIKRYLLKAEFMNE</sequence>
<name>A0ACC7NZJ4_9BACL</name>
<comment type="caution">
    <text evidence="1">The sequence shown here is derived from an EMBL/GenBank/DDBJ whole genome shotgun (WGS) entry which is preliminary data.</text>
</comment>
<gene>
    <name evidence="1" type="ORF">ACI1P1_17990</name>
</gene>